<evidence type="ECO:0000313" key="6">
    <source>
        <dbReference type="Proteomes" id="UP000054985"/>
    </source>
</evidence>
<protein>
    <submittedName>
        <fullName evidence="5">Outer membrane efflux protein</fullName>
    </submittedName>
</protein>
<dbReference type="GO" id="GO:0009279">
    <property type="term" value="C:cell outer membrane"/>
    <property type="evidence" value="ECO:0007669"/>
    <property type="project" value="UniProtKB-SubCell"/>
</dbReference>
<dbReference type="AlphaFoldDB" id="A0A378JZ94"/>
<dbReference type="EMBL" id="UGOG01000001">
    <property type="protein sequence ID" value="STX62802.1"/>
    <property type="molecule type" value="Genomic_DNA"/>
</dbReference>
<keyword evidence="2" id="KW-1134">Transmembrane beta strand</keyword>
<dbReference type="RefSeq" id="WP_238584711.1">
    <property type="nucleotide sequence ID" value="NZ_CAAAJG010000014.1"/>
</dbReference>
<name>A0A378JZ94_9GAMM</name>
<reference evidence="4 6" key="1">
    <citation type="submission" date="2015-11" db="EMBL/GenBank/DDBJ databases">
        <title>Genomic analysis of 38 Legionella species identifies large and diverse effector repertoires.</title>
        <authorList>
            <person name="Burstein D."/>
            <person name="Amaro F."/>
            <person name="Zusman T."/>
            <person name="Lifshitz Z."/>
            <person name="Cohen O."/>
            <person name="Gilbert J.A."/>
            <person name="Pupko T."/>
            <person name="Shuman H.A."/>
            <person name="Segal G."/>
        </authorList>
    </citation>
    <scope>NUCLEOTIDE SEQUENCE [LARGE SCALE GENOMIC DNA]</scope>
    <source>
        <strain evidence="4 6">ATCC 43877</strain>
    </source>
</reference>
<keyword evidence="6" id="KW-1185">Reference proteome</keyword>
<evidence type="ECO:0000256" key="3">
    <source>
        <dbReference type="SAM" id="Coils"/>
    </source>
</evidence>
<feature type="signal peptide" evidence="2">
    <location>
        <begin position="1"/>
        <end position="27"/>
    </location>
</feature>
<comment type="similarity">
    <text evidence="1 2">Belongs to the outer membrane factor (OMF) (TC 1.B.17) family.</text>
</comment>
<feature type="chain" id="PRO_5016482840" evidence="2">
    <location>
        <begin position="28"/>
        <end position="503"/>
    </location>
</feature>
<keyword evidence="2" id="KW-0732">Signal</keyword>
<feature type="coiled-coil region" evidence="3">
    <location>
        <begin position="175"/>
        <end position="202"/>
    </location>
</feature>
<dbReference type="InterPro" id="IPR003423">
    <property type="entry name" value="OMP_efflux"/>
</dbReference>
<evidence type="ECO:0000313" key="7">
    <source>
        <dbReference type="Proteomes" id="UP000254040"/>
    </source>
</evidence>
<evidence type="ECO:0000313" key="4">
    <source>
        <dbReference type="EMBL" id="KTD35672.1"/>
    </source>
</evidence>
<gene>
    <name evidence="5" type="primary">oprM_2</name>
    <name evidence="4" type="ORF">Lmor_1119</name>
    <name evidence="5" type="ORF">NCTC12239_01741</name>
</gene>
<keyword evidence="3" id="KW-0175">Coiled coil</keyword>
<keyword evidence="2" id="KW-0449">Lipoprotein</keyword>
<proteinExistence type="inferred from homology"/>
<keyword evidence="2" id="KW-0564">Palmitate</keyword>
<dbReference type="PANTHER" id="PTHR30203">
    <property type="entry name" value="OUTER MEMBRANE CATION EFFLUX PROTEIN"/>
    <property type="match status" value="1"/>
</dbReference>
<organism evidence="5 7">
    <name type="scientific">Legionella moravica</name>
    <dbReference type="NCBI Taxonomy" id="39962"/>
    <lineage>
        <taxon>Bacteria</taxon>
        <taxon>Pseudomonadati</taxon>
        <taxon>Pseudomonadota</taxon>
        <taxon>Gammaproteobacteria</taxon>
        <taxon>Legionellales</taxon>
        <taxon>Legionellaceae</taxon>
        <taxon>Legionella</taxon>
    </lineage>
</organism>
<accession>A0A378JZ94</accession>
<dbReference type="Proteomes" id="UP000254040">
    <property type="component" value="Unassembled WGS sequence"/>
</dbReference>
<dbReference type="EMBL" id="LNYN01000014">
    <property type="protein sequence ID" value="KTD35672.1"/>
    <property type="molecule type" value="Genomic_DNA"/>
</dbReference>
<dbReference type="NCBIfam" id="TIGR01845">
    <property type="entry name" value="outer_NodT"/>
    <property type="match status" value="1"/>
</dbReference>
<keyword evidence="2" id="KW-0472">Membrane</keyword>
<dbReference type="Pfam" id="PF02321">
    <property type="entry name" value="OEP"/>
    <property type="match status" value="2"/>
</dbReference>
<sequence>MSTKNRSFFALITSTLCSKLYMSIVLASILNGCAVGPDYHRPALSLPSSYTAQNMNPKSSARKSLPTKQIFVSQNNLPNQWWTLFKSQPLNELVMASLLFNPTIEAAQEALRSSLEIAYSAKGALFPAVGVSFNPTTQKTADILTSVLANNQYQYSLYTGQVFVSYSPDVFGGVRRQLESLMAQAETQKAQLNATYLTLTANVVNAAIQESALREQISATQEIINSQKKLLAISQKQLRLGDIALIDVASQQAALASAEATLPPLTKQLAIQRDLLNALTGRFPDDPRTPIIHLSSLHLPKELPISIPSELLENRPDIRAAEAQMHAANALIGVAVANRLPNFTLTGTNLGTSATSIASLLQPDTRFWALAGIITQPIFAGGSLKHRQRAAEAAYRQTAAQYRSTIINAFQNVADTLKAIQINNLAIHAAQNAEQAARTSLNIARHQHTLGDSSIATLLINQQLYQQAKLNLIQTQVNQLADTVALFQALGGGWQNADNSSKK</sequence>
<dbReference type="InterPro" id="IPR010131">
    <property type="entry name" value="MdtP/NodT-like"/>
</dbReference>
<dbReference type="SUPFAM" id="SSF56954">
    <property type="entry name" value="Outer membrane efflux proteins (OEP)"/>
    <property type="match status" value="1"/>
</dbReference>
<keyword evidence="2" id="KW-0812">Transmembrane</keyword>
<reference evidence="5 7" key="2">
    <citation type="submission" date="2018-06" db="EMBL/GenBank/DDBJ databases">
        <authorList>
            <consortium name="Pathogen Informatics"/>
            <person name="Doyle S."/>
        </authorList>
    </citation>
    <scope>NUCLEOTIDE SEQUENCE [LARGE SCALE GENOMIC DNA]</scope>
    <source>
        <strain evidence="5 7">NCTC12239</strain>
    </source>
</reference>
<evidence type="ECO:0000313" key="5">
    <source>
        <dbReference type="EMBL" id="STX62802.1"/>
    </source>
</evidence>
<comment type="subcellular location">
    <subcellularLocation>
        <location evidence="2">Cell outer membrane</location>
        <topology evidence="2">Lipid-anchor</topology>
    </subcellularLocation>
</comment>
<dbReference type="Gene3D" id="1.20.1600.10">
    <property type="entry name" value="Outer membrane efflux proteins (OEP)"/>
    <property type="match status" value="1"/>
</dbReference>
<dbReference type="PANTHER" id="PTHR30203:SF33">
    <property type="entry name" value="BLR4455 PROTEIN"/>
    <property type="match status" value="1"/>
</dbReference>
<dbReference type="STRING" id="39962.Lmor_1119"/>
<dbReference type="Proteomes" id="UP000054985">
    <property type="component" value="Unassembled WGS sequence"/>
</dbReference>
<evidence type="ECO:0000256" key="2">
    <source>
        <dbReference type="RuleBase" id="RU362097"/>
    </source>
</evidence>
<dbReference type="GO" id="GO:0015562">
    <property type="term" value="F:efflux transmembrane transporter activity"/>
    <property type="evidence" value="ECO:0007669"/>
    <property type="project" value="InterPro"/>
</dbReference>
<evidence type="ECO:0000256" key="1">
    <source>
        <dbReference type="ARBA" id="ARBA00007613"/>
    </source>
</evidence>
<dbReference type="Gene3D" id="2.20.200.10">
    <property type="entry name" value="Outer membrane efflux proteins (OEP)"/>
    <property type="match status" value="1"/>
</dbReference>